<dbReference type="RefSeq" id="WP_039134923.1">
    <property type="nucleotide sequence ID" value="NZ_JPXY01000020.1"/>
</dbReference>
<dbReference type="InterPro" id="IPR001296">
    <property type="entry name" value="Glyco_trans_1"/>
</dbReference>
<dbReference type="SUPFAM" id="SSF53756">
    <property type="entry name" value="UDP-Glycosyltransferase/glycogen phosphorylase"/>
    <property type="match status" value="1"/>
</dbReference>
<proteinExistence type="inferred from homology"/>
<keyword evidence="8 11" id="KW-0808">Transferase</keyword>
<keyword evidence="7 11" id="KW-0328">Glycosyltransferase</keyword>
<evidence type="ECO:0000256" key="2">
    <source>
        <dbReference type="ARBA" id="ARBA00002764"/>
    </source>
</evidence>
<comment type="function">
    <text evidence="2 11">Synthesizes alpha-1,4-glucan chains using ADP-glucose.</text>
</comment>
<dbReference type="FunFam" id="3.40.50.2000:FF:000011">
    <property type="entry name" value="Glycogen synthase"/>
    <property type="match status" value="1"/>
</dbReference>
<name>A0A0A2XKG4_9PAST</name>
<evidence type="ECO:0000313" key="15">
    <source>
        <dbReference type="Proteomes" id="UP000030418"/>
    </source>
</evidence>
<dbReference type="UniPathway" id="UPA00164"/>
<keyword evidence="15" id="KW-1185">Reference proteome</keyword>
<dbReference type="Proteomes" id="UP000030418">
    <property type="component" value="Unassembled WGS sequence"/>
</dbReference>
<feature type="domain" description="Starch synthase catalytic" evidence="13">
    <location>
        <begin position="2"/>
        <end position="234"/>
    </location>
</feature>
<evidence type="ECO:0000256" key="11">
    <source>
        <dbReference type="HAMAP-Rule" id="MF_00484"/>
    </source>
</evidence>
<dbReference type="Gene3D" id="3.40.50.2000">
    <property type="entry name" value="Glycogen Phosphorylase B"/>
    <property type="match status" value="2"/>
</dbReference>
<dbReference type="Pfam" id="PF08323">
    <property type="entry name" value="Glyco_transf_5"/>
    <property type="match status" value="1"/>
</dbReference>
<dbReference type="PANTHER" id="PTHR45825:SF11">
    <property type="entry name" value="ALPHA AMYLASE DOMAIN-CONTAINING PROTEIN"/>
    <property type="match status" value="1"/>
</dbReference>
<dbReference type="AlphaFoldDB" id="A0A0A2XKG4"/>
<comment type="caution">
    <text evidence="14">The sequence shown here is derived from an EMBL/GenBank/DDBJ whole genome shotgun (WGS) entry which is preliminary data.</text>
</comment>
<keyword evidence="9 11" id="KW-0320">Glycogen biosynthesis</keyword>
<dbReference type="EC" id="2.4.1.21" evidence="5 11"/>
<comment type="pathway">
    <text evidence="3 11">Glycan biosynthesis; glycogen biosynthesis.</text>
</comment>
<dbReference type="NCBIfam" id="NF001899">
    <property type="entry name" value="PRK00654.1-2"/>
    <property type="match status" value="1"/>
</dbReference>
<evidence type="ECO:0000256" key="3">
    <source>
        <dbReference type="ARBA" id="ARBA00004964"/>
    </source>
</evidence>
<sequence length="476" mass="53219">MKVLHICSELYPLIKTGGLADVMGALPFAQQAEGMNVRVVLPMYPAVAEKLPQHQHSLHLFSFAGHIEIRFAEYKGIGIYLINAPHLFDRGGNPYHNEYYQDYSDNYLRFATLGWVGASLAAGADQWWGEADVMHMHDWQAGLAAAYATAWQLPLKKIFTIHNLAYAGMFNARHMAELQLPYHFFHVDGLEFYGQISYLKSGLYYADEITAVSPTYAKEITDPSMAYGFDGLLQTRAAQNRLHGILNGVDDQVWNPATDNYIAKTYKHGKMQGKKKDKQVLQAEFGLTETETVPLLVMVTRLVEQKGADLVINAAEALINRGVQLAVLGTGAPHFEETLRQLAAKYPQQIGVKIAYNEALSHQMVAGGDVILVPSRFEPCGLTQLYGLKYGTLPLVRATGGLADTVVDTTPETQKQKIATGFVFQFADVEGFLYAIDQMLSIWQKPRQWSLIRSTAMSQDFSWQKAAKSYFELYNK</sequence>
<accession>A0A0A2XKG4</accession>
<dbReference type="HAMAP" id="MF_00484">
    <property type="entry name" value="Glycogen_synth"/>
    <property type="match status" value="1"/>
</dbReference>
<evidence type="ECO:0000259" key="12">
    <source>
        <dbReference type="Pfam" id="PF00534"/>
    </source>
</evidence>
<evidence type="ECO:0000256" key="1">
    <source>
        <dbReference type="ARBA" id="ARBA00001478"/>
    </source>
</evidence>
<evidence type="ECO:0000256" key="7">
    <source>
        <dbReference type="ARBA" id="ARBA00022676"/>
    </source>
</evidence>
<evidence type="ECO:0000256" key="4">
    <source>
        <dbReference type="ARBA" id="ARBA00010281"/>
    </source>
</evidence>
<reference evidence="14 15" key="1">
    <citation type="submission" date="2014-08" db="EMBL/GenBank/DDBJ databases">
        <title>Chaperone-usher fimbriae in a diverse selection of Gallibacterium genomes.</title>
        <authorList>
            <person name="Kudirkiene E."/>
            <person name="Bager R.J."/>
            <person name="Johnson T.J."/>
            <person name="Bojesen A.M."/>
        </authorList>
    </citation>
    <scope>NUCLEOTIDE SEQUENCE [LARGE SCALE GENOMIC DNA]</scope>
    <source>
        <strain evidence="14 15">CCM5976</strain>
    </source>
</reference>
<evidence type="ECO:0000256" key="5">
    <source>
        <dbReference type="ARBA" id="ARBA00012588"/>
    </source>
</evidence>
<evidence type="ECO:0000256" key="10">
    <source>
        <dbReference type="ARBA" id="ARBA00031722"/>
    </source>
</evidence>
<feature type="binding site" evidence="11">
    <location>
        <position position="15"/>
    </location>
    <ligand>
        <name>ADP-alpha-D-glucose</name>
        <dbReference type="ChEBI" id="CHEBI:57498"/>
    </ligand>
</feature>
<dbReference type="EMBL" id="JPXY01000020">
    <property type="protein sequence ID" value="KGQ32658.1"/>
    <property type="molecule type" value="Genomic_DNA"/>
</dbReference>
<dbReference type="NCBIfam" id="TIGR02095">
    <property type="entry name" value="glgA"/>
    <property type="match status" value="1"/>
</dbReference>
<organism evidence="14 15">
    <name type="scientific">Gallibacterium genomosp. 2</name>
    <dbReference type="NCBI Taxonomy" id="155517"/>
    <lineage>
        <taxon>Bacteria</taxon>
        <taxon>Pseudomonadati</taxon>
        <taxon>Pseudomonadota</taxon>
        <taxon>Gammaproteobacteria</taxon>
        <taxon>Pasteurellales</taxon>
        <taxon>Pasteurellaceae</taxon>
        <taxon>Gallibacterium</taxon>
    </lineage>
</organism>
<comment type="catalytic activity">
    <reaction evidence="1 11">
        <text>[(1-&gt;4)-alpha-D-glucosyl](n) + ADP-alpha-D-glucose = [(1-&gt;4)-alpha-D-glucosyl](n+1) + ADP + H(+)</text>
        <dbReference type="Rhea" id="RHEA:18189"/>
        <dbReference type="Rhea" id="RHEA-COMP:9584"/>
        <dbReference type="Rhea" id="RHEA-COMP:9587"/>
        <dbReference type="ChEBI" id="CHEBI:15378"/>
        <dbReference type="ChEBI" id="CHEBI:15444"/>
        <dbReference type="ChEBI" id="CHEBI:57498"/>
        <dbReference type="ChEBI" id="CHEBI:456216"/>
        <dbReference type="EC" id="2.4.1.21"/>
    </reaction>
</comment>
<evidence type="ECO:0000259" key="13">
    <source>
        <dbReference type="Pfam" id="PF08323"/>
    </source>
</evidence>
<evidence type="ECO:0000256" key="9">
    <source>
        <dbReference type="ARBA" id="ARBA00023056"/>
    </source>
</evidence>
<dbReference type="GO" id="GO:0009011">
    <property type="term" value="F:alpha-1,4-glucan glucosyltransferase (ADP-glucose donor) activity"/>
    <property type="evidence" value="ECO:0007669"/>
    <property type="project" value="UniProtKB-UniRule"/>
</dbReference>
<dbReference type="Pfam" id="PF00534">
    <property type="entry name" value="Glycos_transf_1"/>
    <property type="match status" value="1"/>
</dbReference>
<dbReference type="InterPro" id="IPR013534">
    <property type="entry name" value="Starch_synth_cat_dom"/>
</dbReference>
<dbReference type="InterPro" id="IPR011835">
    <property type="entry name" value="GS/SS"/>
</dbReference>
<dbReference type="GO" id="GO:0004373">
    <property type="term" value="F:alpha-1,4-glucan glucosyltransferase (UDP-glucose donor) activity"/>
    <property type="evidence" value="ECO:0007669"/>
    <property type="project" value="InterPro"/>
</dbReference>
<dbReference type="GO" id="GO:0005829">
    <property type="term" value="C:cytosol"/>
    <property type="evidence" value="ECO:0007669"/>
    <property type="project" value="TreeGrafter"/>
</dbReference>
<comment type="similarity">
    <text evidence="4 11">Belongs to the glycosyltransferase 1 family. Bacterial/plant glycogen synthase subfamily.</text>
</comment>
<gene>
    <name evidence="11 14" type="primary">glgA</name>
    <name evidence="14" type="ORF">P375_04780</name>
</gene>
<dbReference type="GO" id="GO:0005978">
    <property type="term" value="P:glycogen biosynthetic process"/>
    <property type="evidence" value="ECO:0007669"/>
    <property type="project" value="UniProtKB-UniRule"/>
</dbReference>
<evidence type="ECO:0000313" key="14">
    <source>
        <dbReference type="EMBL" id="KGQ32658.1"/>
    </source>
</evidence>
<evidence type="ECO:0000256" key="6">
    <source>
        <dbReference type="ARBA" id="ARBA00019935"/>
    </source>
</evidence>
<dbReference type="PANTHER" id="PTHR45825">
    <property type="entry name" value="GRANULE-BOUND STARCH SYNTHASE 1, CHLOROPLASTIC/AMYLOPLASTIC"/>
    <property type="match status" value="1"/>
</dbReference>
<evidence type="ECO:0000256" key="8">
    <source>
        <dbReference type="ARBA" id="ARBA00022679"/>
    </source>
</evidence>
<feature type="domain" description="Glycosyl transferase family 1" evidence="12">
    <location>
        <begin position="288"/>
        <end position="449"/>
    </location>
</feature>
<protein>
    <recommendedName>
        <fullName evidence="6 11">Glycogen synthase</fullName>
        <ecNumber evidence="5 11">2.4.1.21</ecNumber>
    </recommendedName>
    <alternativeName>
        <fullName evidence="10 11">Starch [bacterial glycogen] synthase</fullName>
    </alternativeName>
</protein>
<dbReference type="CDD" id="cd03791">
    <property type="entry name" value="GT5_Glycogen_synthase_DULL1-like"/>
    <property type="match status" value="1"/>
</dbReference>